<sequence>MAATPMGDGRRHATLGWFYLMGTKVFLDVFTFGFTTFDVLLFSFDVGAPLPSHICGFHVYSGWSDRSRVMFDLSFDRLKMTPIASSGWMLQYHFL</sequence>
<reference evidence="2" key="2">
    <citation type="submission" date="2019-10" db="EMBL/GenBank/DDBJ databases">
        <title>A de novo genome assembly of a pear dwarfing rootstock.</title>
        <authorList>
            <person name="Wang F."/>
            <person name="Wang J."/>
            <person name="Li S."/>
            <person name="Zhang Y."/>
            <person name="Fang M."/>
            <person name="Ma L."/>
            <person name="Zhao Y."/>
            <person name="Jiang S."/>
        </authorList>
    </citation>
    <scope>NUCLEOTIDE SEQUENCE [LARGE SCALE GENOMIC DNA]</scope>
</reference>
<protein>
    <submittedName>
        <fullName evidence="1">Uncharacterized protein</fullName>
    </submittedName>
</protein>
<dbReference type="EMBL" id="SMOL01000401">
    <property type="protein sequence ID" value="KAB2617944.1"/>
    <property type="molecule type" value="Genomic_DNA"/>
</dbReference>
<name>A0A5N5H494_9ROSA</name>
<reference evidence="1 2" key="3">
    <citation type="submission" date="2019-11" db="EMBL/GenBank/DDBJ databases">
        <title>A de novo genome assembly of a pear dwarfing rootstock.</title>
        <authorList>
            <person name="Wang F."/>
            <person name="Wang J."/>
            <person name="Li S."/>
            <person name="Zhang Y."/>
            <person name="Fang M."/>
            <person name="Ma L."/>
            <person name="Zhao Y."/>
            <person name="Jiang S."/>
        </authorList>
    </citation>
    <scope>NUCLEOTIDE SEQUENCE [LARGE SCALE GENOMIC DNA]</scope>
    <source>
        <strain evidence="1">S2</strain>
        <tissue evidence="1">Leaf</tissue>
    </source>
</reference>
<gene>
    <name evidence="1" type="ORF">D8674_013813</name>
</gene>
<comment type="caution">
    <text evidence="1">The sequence shown here is derived from an EMBL/GenBank/DDBJ whole genome shotgun (WGS) entry which is preliminary data.</text>
</comment>
<evidence type="ECO:0000313" key="2">
    <source>
        <dbReference type="Proteomes" id="UP000327157"/>
    </source>
</evidence>
<dbReference type="Proteomes" id="UP000327157">
    <property type="component" value="Chromosome 15"/>
</dbReference>
<keyword evidence="2" id="KW-1185">Reference proteome</keyword>
<evidence type="ECO:0000313" key="1">
    <source>
        <dbReference type="EMBL" id="KAB2617944.1"/>
    </source>
</evidence>
<dbReference type="AlphaFoldDB" id="A0A5N5H494"/>
<organism evidence="1 2">
    <name type="scientific">Pyrus ussuriensis x Pyrus communis</name>
    <dbReference type="NCBI Taxonomy" id="2448454"/>
    <lineage>
        <taxon>Eukaryota</taxon>
        <taxon>Viridiplantae</taxon>
        <taxon>Streptophyta</taxon>
        <taxon>Embryophyta</taxon>
        <taxon>Tracheophyta</taxon>
        <taxon>Spermatophyta</taxon>
        <taxon>Magnoliopsida</taxon>
        <taxon>eudicotyledons</taxon>
        <taxon>Gunneridae</taxon>
        <taxon>Pentapetalae</taxon>
        <taxon>rosids</taxon>
        <taxon>fabids</taxon>
        <taxon>Rosales</taxon>
        <taxon>Rosaceae</taxon>
        <taxon>Amygdaloideae</taxon>
        <taxon>Maleae</taxon>
        <taxon>Pyrus</taxon>
    </lineage>
</organism>
<accession>A0A5N5H494</accession>
<reference evidence="1 2" key="1">
    <citation type="submission" date="2019-09" db="EMBL/GenBank/DDBJ databases">
        <authorList>
            <person name="Ou C."/>
        </authorList>
    </citation>
    <scope>NUCLEOTIDE SEQUENCE [LARGE SCALE GENOMIC DNA]</scope>
    <source>
        <strain evidence="1">S2</strain>
        <tissue evidence="1">Leaf</tissue>
    </source>
</reference>
<proteinExistence type="predicted"/>